<dbReference type="InterPro" id="IPR055710">
    <property type="entry name" value="DUF7286"/>
</dbReference>
<feature type="compositionally biased region" description="Polar residues" evidence="1">
    <location>
        <begin position="522"/>
        <end position="534"/>
    </location>
</feature>
<proteinExistence type="predicted"/>
<evidence type="ECO:0000256" key="2">
    <source>
        <dbReference type="SAM" id="Phobius"/>
    </source>
</evidence>
<keyword evidence="2" id="KW-0472">Membrane</keyword>
<sequence length="1030" mass="111486">MTRDTSERRTVSFADDQRARIPFAMIGLLLLVGSVGIVATLEQRSDPTIDQDADLVMDQTQTAAQSELRTAVLDATQTAGSSPINSTTASDVDAIDDADTQEEAFRQYVKLLVYVEAVDRLPEAGQSLDDDAQSDVSLEPVTINGSASHIDAGSAVTSDEAIDRVSLEIGQHDHSVEEGVVNAEIEGVEIDATVDGTALPTEERSVSVSVGTPVFELNEQMNEYESELNMGFFDGDGPDPSDPDGLGQEMALRLYPTSYMKASWDRFAENTKSPDDHNFEEVIDTDHTEVLVNHAIFSVQEDTFGTRDPYADRTMRPQYLCMAIDFGSTAGDVDTTIDADDVDELIPAENVTLTQDYENLEKAEDGEVVIVDDAEVDVEEELCGDDGVINEWVFGDEATGELPEVPPLSELLSGGIDSMGAGEVEVEVPADTLGTATYVDFKTTNSTEPSEILESNTDDLESDIGEDRDVGLDPDISDGPERGPEAIIDDLYEVGVTSDTDSDTSGFPSAEPPENETAYTYDATNSTRRVTSVDSVAVSHTPKPDGTGSSYSGEIHEVTVDADVDVERVDSWEARNKTQTSPNFTETTTNGTVDVDADLSVDGEYSVGHLGAHYDFDYPVADHEVLTDFGEDPDAVTFHRAFEDGLVEVTGVDEYDSVESDLKSEVSSALSSSSTGTLGSSAESALVSTSSTTLDSDDVLTDAERSKLIGELDEELEAVHGEFVGNYSDEPYTVQLNELTDDTPPHEARDYIKDEFEQELTYRDAQYATPEEKAKIQQRRAYFDRLHYWLDEFGDDYDDELDEVDDSVDLDILDESLGFVQGFANADFDPEPMDLDGSPVLDDAQYEVSGSPTYLTATTVERDQEPAIRAADETATDFDSDGDVDHDPLAIKTDNRTPWPGVPIVPLVPSKWYATVNTWDVTVKGEYSRFEVSSTVGDPAGSDRLTYVAEDAPVEVELSDGETVDVGQNDAIDFESSTEVVIIMPGAVVQRGGPVPAVADTSDDVPGTGLVFCSDTWEEVGPDADSSGCD</sequence>
<evidence type="ECO:0000256" key="1">
    <source>
        <dbReference type="SAM" id="MobiDB-lite"/>
    </source>
</evidence>
<reference evidence="3 4" key="1">
    <citation type="journal article" date="2022" name="Syst. Appl. Microbiol.">
        <title>Natronocalculus amylovorans gen. nov., sp. nov., and Natranaeroarchaeum aerophilus sp. nov., dominant culturable amylolytic natronoarchaea from hypersaline soda lakes in southwestern Siberia.</title>
        <authorList>
            <person name="Sorokin D.Y."/>
            <person name="Elcheninov A.G."/>
            <person name="Khizhniak T.V."/>
            <person name="Koenen M."/>
            <person name="Bale N.J."/>
            <person name="Damste J.S.S."/>
            <person name="Kublanov I.V."/>
        </authorList>
    </citation>
    <scope>NUCLEOTIDE SEQUENCE [LARGE SCALE GENOMIC DNA]</scope>
    <source>
        <strain evidence="3 4">AArc-St1-1</strain>
    </source>
</reference>
<feature type="transmembrane region" description="Helical" evidence="2">
    <location>
        <begin position="21"/>
        <end position="41"/>
    </location>
</feature>
<feature type="region of interest" description="Disordered" evidence="1">
    <location>
        <begin position="496"/>
        <end position="554"/>
    </location>
</feature>
<feature type="compositionally biased region" description="Polar residues" evidence="1">
    <location>
        <begin position="497"/>
        <end position="507"/>
    </location>
</feature>
<organism evidence="3 4">
    <name type="scientific">Natranaeroarchaeum aerophilus</name>
    <dbReference type="NCBI Taxonomy" id="2917711"/>
    <lineage>
        <taxon>Archaea</taxon>
        <taxon>Methanobacteriati</taxon>
        <taxon>Methanobacteriota</taxon>
        <taxon>Stenosarchaea group</taxon>
        <taxon>Halobacteria</taxon>
        <taxon>Halobacteriales</taxon>
        <taxon>Natronoarchaeaceae</taxon>
        <taxon>Natranaeroarchaeum</taxon>
    </lineage>
</organism>
<feature type="region of interest" description="Disordered" evidence="1">
    <location>
        <begin position="445"/>
        <end position="484"/>
    </location>
</feature>
<accession>A0AAE3K3U9</accession>
<name>A0AAE3K3U9_9EURY</name>
<comment type="caution">
    <text evidence="3">The sequence shown here is derived from an EMBL/GenBank/DDBJ whole genome shotgun (WGS) entry which is preliminary data.</text>
</comment>
<keyword evidence="4" id="KW-1185">Reference proteome</keyword>
<dbReference type="EMBL" id="JAKRVY010000002">
    <property type="protein sequence ID" value="MCL9812907.1"/>
    <property type="molecule type" value="Genomic_DNA"/>
</dbReference>
<dbReference type="Pfam" id="PF23957">
    <property type="entry name" value="DUF7286"/>
    <property type="match status" value="3"/>
</dbReference>
<gene>
    <name evidence="3" type="ORF">AArcSt11_04475</name>
</gene>
<evidence type="ECO:0000313" key="3">
    <source>
        <dbReference type="EMBL" id="MCL9812907.1"/>
    </source>
</evidence>
<protein>
    <submittedName>
        <fullName evidence="3">Uncharacterized protein</fullName>
    </submittedName>
</protein>
<keyword evidence="2" id="KW-1133">Transmembrane helix</keyword>
<dbReference type="RefSeq" id="WP_250595039.1">
    <property type="nucleotide sequence ID" value="NZ_JAKRVY010000002.1"/>
</dbReference>
<feature type="compositionally biased region" description="Polar residues" evidence="1">
    <location>
        <begin position="445"/>
        <end position="455"/>
    </location>
</feature>
<dbReference type="AlphaFoldDB" id="A0AAE3K3U9"/>
<keyword evidence="2" id="KW-0812">Transmembrane</keyword>
<dbReference type="Proteomes" id="UP001202674">
    <property type="component" value="Unassembled WGS sequence"/>
</dbReference>
<evidence type="ECO:0000313" key="4">
    <source>
        <dbReference type="Proteomes" id="UP001202674"/>
    </source>
</evidence>